<dbReference type="Proteomes" id="UP001341840">
    <property type="component" value="Unassembled WGS sequence"/>
</dbReference>
<proteinExistence type="predicted"/>
<name>A0ABU6XQW4_9FABA</name>
<evidence type="ECO:0000256" key="1">
    <source>
        <dbReference type="SAM" id="MobiDB-lite"/>
    </source>
</evidence>
<gene>
    <name evidence="2" type="ORF">PIB30_079869</name>
</gene>
<comment type="caution">
    <text evidence="2">The sequence shown here is derived from an EMBL/GenBank/DDBJ whole genome shotgun (WGS) entry which is preliminary data.</text>
</comment>
<evidence type="ECO:0000313" key="3">
    <source>
        <dbReference type="Proteomes" id="UP001341840"/>
    </source>
</evidence>
<keyword evidence="3" id="KW-1185">Reference proteome</keyword>
<feature type="region of interest" description="Disordered" evidence="1">
    <location>
        <begin position="30"/>
        <end position="61"/>
    </location>
</feature>
<organism evidence="2 3">
    <name type="scientific">Stylosanthes scabra</name>
    <dbReference type="NCBI Taxonomy" id="79078"/>
    <lineage>
        <taxon>Eukaryota</taxon>
        <taxon>Viridiplantae</taxon>
        <taxon>Streptophyta</taxon>
        <taxon>Embryophyta</taxon>
        <taxon>Tracheophyta</taxon>
        <taxon>Spermatophyta</taxon>
        <taxon>Magnoliopsida</taxon>
        <taxon>eudicotyledons</taxon>
        <taxon>Gunneridae</taxon>
        <taxon>Pentapetalae</taxon>
        <taxon>rosids</taxon>
        <taxon>fabids</taxon>
        <taxon>Fabales</taxon>
        <taxon>Fabaceae</taxon>
        <taxon>Papilionoideae</taxon>
        <taxon>50 kb inversion clade</taxon>
        <taxon>dalbergioids sensu lato</taxon>
        <taxon>Dalbergieae</taxon>
        <taxon>Pterocarpus clade</taxon>
        <taxon>Stylosanthes</taxon>
    </lineage>
</organism>
<evidence type="ECO:0000313" key="2">
    <source>
        <dbReference type="EMBL" id="MED6199869.1"/>
    </source>
</evidence>
<feature type="non-terminal residue" evidence="2">
    <location>
        <position position="61"/>
    </location>
</feature>
<sequence length="61" mass="7265">MIAREIQEMKKFQVNQTLMDFRKETVEKLEQTMGVQQREIRRSRSSSRSGQDTPFQEMLTA</sequence>
<reference evidence="2 3" key="1">
    <citation type="journal article" date="2023" name="Plants (Basel)">
        <title>Bridging the Gap: Combining Genomics and Transcriptomics Approaches to Understand Stylosanthes scabra, an Orphan Legume from the Brazilian Caatinga.</title>
        <authorList>
            <person name="Ferreira-Neto J.R.C."/>
            <person name="da Silva M.D."/>
            <person name="Binneck E."/>
            <person name="de Melo N.F."/>
            <person name="da Silva R.H."/>
            <person name="de Melo A.L.T.M."/>
            <person name="Pandolfi V."/>
            <person name="Bustamante F.O."/>
            <person name="Brasileiro-Vidal A.C."/>
            <person name="Benko-Iseppon A.M."/>
        </authorList>
    </citation>
    <scope>NUCLEOTIDE SEQUENCE [LARGE SCALE GENOMIC DNA]</scope>
    <source>
        <tissue evidence="2">Leaves</tissue>
    </source>
</reference>
<accession>A0ABU6XQW4</accession>
<protein>
    <submittedName>
        <fullName evidence="2">Uncharacterized protein</fullName>
    </submittedName>
</protein>
<dbReference type="EMBL" id="JASCZI010212594">
    <property type="protein sequence ID" value="MED6199869.1"/>
    <property type="molecule type" value="Genomic_DNA"/>
</dbReference>